<protein>
    <submittedName>
        <fullName evidence="1">Uncharacterized protein</fullName>
    </submittedName>
</protein>
<reference evidence="1" key="1">
    <citation type="submission" date="2014-11" db="EMBL/GenBank/DDBJ databases">
        <authorList>
            <person name="Amaro Gonzalez C."/>
        </authorList>
    </citation>
    <scope>NUCLEOTIDE SEQUENCE</scope>
</reference>
<sequence length="62" mass="6669">MAEILLVDKGTVDRFLAAVCSQALLPVRGLPYFFPYSMGSTLSTFPLAASHISLGERVPPCL</sequence>
<organism evidence="1">
    <name type="scientific">Anguilla anguilla</name>
    <name type="common">European freshwater eel</name>
    <name type="synonym">Muraena anguilla</name>
    <dbReference type="NCBI Taxonomy" id="7936"/>
    <lineage>
        <taxon>Eukaryota</taxon>
        <taxon>Metazoa</taxon>
        <taxon>Chordata</taxon>
        <taxon>Craniata</taxon>
        <taxon>Vertebrata</taxon>
        <taxon>Euteleostomi</taxon>
        <taxon>Actinopterygii</taxon>
        <taxon>Neopterygii</taxon>
        <taxon>Teleostei</taxon>
        <taxon>Anguilliformes</taxon>
        <taxon>Anguillidae</taxon>
        <taxon>Anguilla</taxon>
    </lineage>
</organism>
<accession>A0A0E9RXY0</accession>
<dbReference type="EMBL" id="GBXM01074493">
    <property type="protein sequence ID" value="JAH34084.1"/>
    <property type="molecule type" value="Transcribed_RNA"/>
</dbReference>
<dbReference type="AlphaFoldDB" id="A0A0E9RXY0"/>
<proteinExistence type="predicted"/>
<evidence type="ECO:0000313" key="1">
    <source>
        <dbReference type="EMBL" id="JAH34084.1"/>
    </source>
</evidence>
<reference evidence="1" key="2">
    <citation type="journal article" date="2015" name="Fish Shellfish Immunol.">
        <title>Early steps in the European eel (Anguilla anguilla)-Vibrio vulnificus interaction in the gills: Role of the RtxA13 toxin.</title>
        <authorList>
            <person name="Callol A."/>
            <person name="Pajuelo D."/>
            <person name="Ebbesson L."/>
            <person name="Teles M."/>
            <person name="MacKenzie S."/>
            <person name="Amaro C."/>
        </authorList>
    </citation>
    <scope>NUCLEOTIDE SEQUENCE</scope>
</reference>
<name>A0A0E9RXY0_ANGAN</name>